<accession>A0A523W3X5</accession>
<reference evidence="1 2" key="1">
    <citation type="submission" date="2019-03" db="EMBL/GenBank/DDBJ databases">
        <title>Metabolic potential of uncultured bacteria and archaea associated with petroleum seepage in deep-sea sediments.</title>
        <authorList>
            <person name="Dong X."/>
            <person name="Hubert C."/>
        </authorList>
    </citation>
    <scope>NUCLEOTIDE SEQUENCE [LARGE SCALE GENOMIC DNA]</scope>
    <source>
        <strain evidence="1">E29_bin52</strain>
    </source>
</reference>
<dbReference type="SUPFAM" id="SSF55486">
    <property type="entry name" value="Metalloproteases ('zincins'), catalytic domain"/>
    <property type="match status" value="1"/>
</dbReference>
<dbReference type="Gene3D" id="3.30.2010.20">
    <property type="match status" value="1"/>
</dbReference>
<dbReference type="InterPro" id="IPR038555">
    <property type="entry name" value="Zincin_1_sf"/>
</dbReference>
<comment type="caution">
    <text evidence="1">The sequence shown here is derived from an EMBL/GenBank/DDBJ whole genome shotgun (WGS) entry which is preliminary data.</text>
</comment>
<dbReference type="AlphaFoldDB" id="A0A523W3X5"/>
<sequence length="109" mass="12730">MLKMKREDFETLVLEALERIPEEFRRKMQNVEILVEPQSSPSSVLGLYQGIPFSKRGIYYSAVLPDKIVLYQKPIESMCRTREDIKRAVREVIVHEIGHYFGLSENDLS</sequence>
<organism evidence="1 2">
    <name type="scientific">Aerophobetes bacterium</name>
    <dbReference type="NCBI Taxonomy" id="2030807"/>
    <lineage>
        <taxon>Bacteria</taxon>
        <taxon>Candidatus Aerophobota</taxon>
    </lineage>
</organism>
<dbReference type="EMBL" id="SOIZ01000232">
    <property type="protein sequence ID" value="TET61726.1"/>
    <property type="molecule type" value="Genomic_DNA"/>
</dbReference>
<evidence type="ECO:0000313" key="2">
    <source>
        <dbReference type="Proteomes" id="UP000319130"/>
    </source>
</evidence>
<name>A0A523W3X5_UNCAE</name>
<proteinExistence type="predicted"/>
<gene>
    <name evidence="1" type="ORF">E3J48_05335</name>
</gene>
<dbReference type="Proteomes" id="UP000319130">
    <property type="component" value="Unassembled WGS sequence"/>
</dbReference>
<dbReference type="Pfam" id="PF06262">
    <property type="entry name" value="Zincin_1"/>
    <property type="match status" value="1"/>
</dbReference>
<dbReference type="CDD" id="cd12952">
    <property type="entry name" value="MMP_ACEL2062"/>
    <property type="match status" value="1"/>
</dbReference>
<evidence type="ECO:0000313" key="1">
    <source>
        <dbReference type="EMBL" id="TET61726.1"/>
    </source>
</evidence>
<protein>
    <submittedName>
        <fullName evidence="1">Metallopeptidase family protein</fullName>
    </submittedName>
</protein>
<dbReference type="InterPro" id="IPR010428">
    <property type="entry name" value="Zincin_1"/>
</dbReference>